<organism evidence="1 2">
    <name type="scientific">Methanophagales virus PBV299</name>
    <dbReference type="NCBI Taxonomy" id="2987730"/>
    <lineage>
        <taxon>Viruses</taxon>
        <taxon>Duplodnaviria</taxon>
        <taxon>Heunggongvirae</taxon>
        <taxon>Uroviricota</taxon>
        <taxon>Caudoviricetes</taxon>
        <taxon>Nakonvirales</taxon>
        <taxon>Ahpuchviridae</taxon>
        <taxon>Kisinvirus</taxon>
        <taxon>Kisinvirus pescaderoense</taxon>
    </lineage>
</organism>
<proteinExistence type="predicted"/>
<dbReference type="EMBL" id="OP413838">
    <property type="protein sequence ID" value="UYL64869.1"/>
    <property type="molecule type" value="Genomic_DNA"/>
</dbReference>
<name>A0ABY6GLH8_9CAUD</name>
<gene>
    <name evidence="1" type="ORF">OFDIEDLO_00073</name>
</gene>
<keyword evidence="2" id="KW-1185">Reference proteome</keyword>
<dbReference type="Proteomes" id="UP001156193">
    <property type="component" value="Segment"/>
</dbReference>
<reference evidence="1 2" key="1">
    <citation type="submission" date="2022-09" db="EMBL/GenBank/DDBJ databases">
        <title>Evolutionary Diversification of Methanotrophic Ca. Methanophagales (ANME-1) and Their Expansive Virome.</title>
        <authorList>
            <person name="Laso-Perez R."/>
            <person name="Wu F."/>
            <person name="Cremiere A."/>
            <person name="Speth D."/>
            <person name="Magyar J.S."/>
            <person name="Krupovic M."/>
            <person name="Orphan V.J."/>
        </authorList>
    </citation>
    <scope>NUCLEOTIDE SEQUENCE [LARGE SCALE GENOMIC DNA]</scope>
    <source>
        <strain evidence="1">PBV299</strain>
    </source>
</reference>
<protein>
    <submittedName>
        <fullName evidence="1">Uncharacterized protein</fullName>
    </submittedName>
</protein>
<evidence type="ECO:0000313" key="2">
    <source>
        <dbReference type="Proteomes" id="UP001156193"/>
    </source>
</evidence>
<sequence>MPDQLRRTPCNKQHERRPRLNIKWVMTMWKLRISQEKRIYKKARELQKRLESEIQTISVSHLKQKLGKRLMITEENDRTKVILRILTYEGNKTIDLEEEVFDWRSGERIGVAIPYATDQMRLLRRLDKILKKGI</sequence>
<accession>A0ABY6GLH8</accession>
<evidence type="ECO:0000313" key="1">
    <source>
        <dbReference type="EMBL" id="UYL64869.1"/>
    </source>
</evidence>